<reference evidence="1" key="1">
    <citation type="submission" date="2021-01" db="EMBL/GenBank/DDBJ databases">
        <title>Whole genome shotgun sequence of Planobispora takensis NBRC 109077.</title>
        <authorList>
            <person name="Komaki H."/>
            <person name="Tamura T."/>
        </authorList>
    </citation>
    <scope>NUCLEOTIDE SEQUENCE</scope>
    <source>
        <strain evidence="1">NBRC 109077</strain>
    </source>
</reference>
<gene>
    <name evidence="1" type="ORF">Pta02_81050</name>
</gene>
<proteinExistence type="predicted"/>
<dbReference type="AlphaFoldDB" id="A0A8J3X0U6"/>
<evidence type="ECO:0000313" key="2">
    <source>
        <dbReference type="Proteomes" id="UP000634476"/>
    </source>
</evidence>
<evidence type="ECO:0000313" key="1">
    <source>
        <dbReference type="EMBL" id="GII06097.1"/>
    </source>
</evidence>
<name>A0A8J3X0U6_9ACTN</name>
<keyword evidence="2" id="KW-1185">Reference proteome</keyword>
<sequence length="72" mass="7844">MAGETPALPFSTRLTVASLTPEWAAMSAIRVVMAVNLSFTFAGQVRPRPDGIRPCRGYTDASQRLISLSEIY</sequence>
<dbReference type="EMBL" id="BOOK01000096">
    <property type="protein sequence ID" value="GII06097.1"/>
    <property type="molecule type" value="Genomic_DNA"/>
</dbReference>
<accession>A0A8J3X0U6</accession>
<dbReference type="Proteomes" id="UP000634476">
    <property type="component" value="Unassembled WGS sequence"/>
</dbReference>
<comment type="caution">
    <text evidence="1">The sequence shown here is derived from an EMBL/GenBank/DDBJ whole genome shotgun (WGS) entry which is preliminary data.</text>
</comment>
<organism evidence="1 2">
    <name type="scientific">Planobispora takensis</name>
    <dbReference type="NCBI Taxonomy" id="1367882"/>
    <lineage>
        <taxon>Bacteria</taxon>
        <taxon>Bacillati</taxon>
        <taxon>Actinomycetota</taxon>
        <taxon>Actinomycetes</taxon>
        <taxon>Streptosporangiales</taxon>
        <taxon>Streptosporangiaceae</taxon>
        <taxon>Planobispora</taxon>
    </lineage>
</organism>
<protein>
    <submittedName>
        <fullName evidence="1">Uncharacterized protein</fullName>
    </submittedName>
</protein>